<feature type="domain" description="DUF7728" evidence="4">
    <location>
        <begin position="57"/>
        <end position="169"/>
    </location>
</feature>
<keyword evidence="6" id="KW-1185">Reference proteome</keyword>
<dbReference type="EMBL" id="JAGPYM010000005">
    <property type="protein sequence ID" value="KAH6894098.1"/>
    <property type="molecule type" value="Genomic_DNA"/>
</dbReference>
<dbReference type="InterPro" id="IPR056145">
    <property type="entry name" value="DUF7728"/>
</dbReference>
<evidence type="ECO:0000313" key="6">
    <source>
        <dbReference type="Proteomes" id="UP000777438"/>
    </source>
</evidence>
<sequence length="360" mass="39639">MLFRQLLLAASATAFLVVPETSDSQDGIFRILPVDVETYDIPANALTQSLEVPCRQCRGSDTHLKLDFTVEDSKRLVLNGFELYPNADPWQGDLTAAVIKGNGKSRDRTLGYGLAIRPEGMDEDQKLEVIGLELLIIEVGDRFIDGVPPVAIKLIKALNGDILIGSISLNGINPNDSEGQCNTLWCRVSGLFEGAWTGVKGKFKGMGCHGKNAHGHGHKGHHHGQDKSEHQQGSKHHGDKTHDHHGKFGHKHHHHHEKAWSVVKHVASYIFLPVIMGMTAGVGVAVIAMFIGTLIARLIRMVRCGREYLPVYFDYFDDDEEISVEEFLAAEKAVGDNLAAHLEANNLPPKYEDEPADNKV</sequence>
<feature type="transmembrane region" description="Helical" evidence="2">
    <location>
        <begin position="270"/>
        <end position="296"/>
    </location>
</feature>
<keyword evidence="2" id="KW-0472">Membrane</keyword>
<dbReference type="Pfam" id="PF24854">
    <property type="entry name" value="DUF7728"/>
    <property type="match status" value="1"/>
</dbReference>
<feature type="signal peptide" evidence="3">
    <location>
        <begin position="1"/>
        <end position="24"/>
    </location>
</feature>
<gene>
    <name evidence="5" type="ORF">B0T10DRAFT_479516</name>
</gene>
<feature type="region of interest" description="Disordered" evidence="1">
    <location>
        <begin position="209"/>
        <end position="254"/>
    </location>
</feature>
<keyword evidence="3" id="KW-0732">Signal</keyword>
<dbReference type="Proteomes" id="UP000777438">
    <property type="component" value="Unassembled WGS sequence"/>
</dbReference>
<dbReference type="AlphaFoldDB" id="A0A9P8WC79"/>
<organism evidence="5 6">
    <name type="scientific">Thelonectria olida</name>
    <dbReference type="NCBI Taxonomy" id="1576542"/>
    <lineage>
        <taxon>Eukaryota</taxon>
        <taxon>Fungi</taxon>
        <taxon>Dikarya</taxon>
        <taxon>Ascomycota</taxon>
        <taxon>Pezizomycotina</taxon>
        <taxon>Sordariomycetes</taxon>
        <taxon>Hypocreomycetidae</taxon>
        <taxon>Hypocreales</taxon>
        <taxon>Nectriaceae</taxon>
        <taxon>Thelonectria</taxon>
    </lineage>
</organism>
<feature type="compositionally biased region" description="Basic residues" evidence="1">
    <location>
        <begin position="233"/>
        <end position="254"/>
    </location>
</feature>
<evidence type="ECO:0000256" key="1">
    <source>
        <dbReference type="SAM" id="MobiDB-lite"/>
    </source>
</evidence>
<name>A0A9P8WC79_9HYPO</name>
<feature type="chain" id="PRO_5040331644" description="DUF7728 domain-containing protein" evidence="3">
    <location>
        <begin position="25"/>
        <end position="360"/>
    </location>
</feature>
<feature type="compositionally biased region" description="Basic residues" evidence="1">
    <location>
        <begin position="211"/>
        <end position="222"/>
    </location>
</feature>
<dbReference type="PANTHER" id="PTHR40622:SF1">
    <property type="match status" value="1"/>
</dbReference>
<evidence type="ECO:0000256" key="2">
    <source>
        <dbReference type="SAM" id="Phobius"/>
    </source>
</evidence>
<protein>
    <recommendedName>
        <fullName evidence="4">DUF7728 domain-containing protein</fullName>
    </recommendedName>
</protein>
<dbReference type="OrthoDB" id="5409353at2759"/>
<dbReference type="PANTHER" id="PTHR40622">
    <property type="match status" value="1"/>
</dbReference>
<accession>A0A9P8WC79</accession>
<proteinExistence type="predicted"/>
<keyword evidence="2" id="KW-1133">Transmembrane helix</keyword>
<keyword evidence="2" id="KW-0812">Transmembrane</keyword>
<reference evidence="5 6" key="1">
    <citation type="journal article" date="2021" name="Nat. Commun.">
        <title>Genetic determinants of endophytism in the Arabidopsis root mycobiome.</title>
        <authorList>
            <person name="Mesny F."/>
            <person name="Miyauchi S."/>
            <person name="Thiergart T."/>
            <person name="Pickel B."/>
            <person name="Atanasova L."/>
            <person name="Karlsson M."/>
            <person name="Huettel B."/>
            <person name="Barry K.W."/>
            <person name="Haridas S."/>
            <person name="Chen C."/>
            <person name="Bauer D."/>
            <person name="Andreopoulos W."/>
            <person name="Pangilinan J."/>
            <person name="LaButti K."/>
            <person name="Riley R."/>
            <person name="Lipzen A."/>
            <person name="Clum A."/>
            <person name="Drula E."/>
            <person name="Henrissat B."/>
            <person name="Kohler A."/>
            <person name="Grigoriev I.V."/>
            <person name="Martin F.M."/>
            <person name="Hacquard S."/>
        </authorList>
    </citation>
    <scope>NUCLEOTIDE SEQUENCE [LARGE SCALE GENOMIC DNA]</scope>
    <source>
        <strain evidence="5 6">MPI-CAGE-CH-0241</strain>
    </source>
</reference>
<evidence type="ECO:0000259" key="4">
    <source>
        <dbReference type="Pfam" id="PF24854"/>
    </source>
</evidence>
<evidence type="ECO:0000256" key="3">
    <source>
        <dbReference type="SAM" id="SignalP"/>
    </source>
</evidence>
<evidence type="ECO:0000313" key="5">
    <source>
        <dbReference type="EMBL" id="KAH6894098.1"/>
    </source>
</evidence>
<feature type="compositionally biased region" description="Basic and acidic residues" evidence="1">
    <location>
        <begin position="223"/>
        <end position="232"/>
    </location>
</feature>
<comment type="caution">
    <text evidence="5">The sequence shown here is derived from an EMBL/GenBank/DDBJ whole genome shotgun (WGS) entry which is preliminary data.</text>
</comment>